<proteinExistence type="inferred from homology"/>
<evidence type="ECO:0000256" key="5">
    <source>
        <dbReference type="ARBA" id="ARBA00023136"/>
    </source>
</evidence>
<name>A0A5B9QDU4_9BACT</name>
<comment type="subcellular location">
    <subcellularLocation>
        <location evidence="1 6">Cell membrane</location>
        <topology evidence="1 6">Multi-pass membrane protein</topology>
    </subcellularLocation>
</comment>
<keyword evidence="9" id="KW-1185">Reference proteome</keyword>
<sequence>MPDTNGPKSRLKLVLFLTLAGAIGVGYFLLRDVLTLEAMAEQEARLRDFQEHNPIFSYFVAFAVYAGVTGLSLPGATVLTLFVGWFFGFWRGVVLVSFASTTGATIAFLLSRYLFRDAVQSRFGERLEKFNKMLERDGAFYLFTLRLIPAVPFFVINAVMGLTPLKTWTYWWVSQLGMLAGTCVYVYAGSSVPSLQKLAEEGVGAAFSGTQLTRLGTAFVLLGVFPLVVRWILRYFGKVPSVDTEGKEMKR</sequence>
<feature type="transmembrane region" description="Helical" evidence="6">
    <location>
        <begin position="139"/>
        <end position="162"/>
    </location>
</feature>
<evidence type="ECO:0000256" key="2">
    <source>
        <dbReference type="ARBA" id="ARBA00022475"/>
    </source>
</evidence>
<feature type="transmembrane region" description="Helical" evidence="6">
    <location>
        <begin position="55"/>
        <end position="87"/>
    </location>
</feature>
<evidence type="ECO:0000259" key="7">
    <source>
        <dbReference type="Pfam" id="PF09335"/>
    </source>
</evidence>
<keyword evidence="3 6" id="KW-0812">Transmembrane</keyword>
<accession>A0A5B9QDU4</accession>
<protein>
    <recommendedName>
        <fullName evidence="6">TVP38/TMEM64 family membrane protein</fullName>
    </recommendedName>
</protein>
<feature type="domain" description="VTT" evidence="7">
    <location>
        <begin position="76"/>
        <end position="190"/>
    </location>
</feature>
<dbReference type="OrthoDB" id="9779114at2"/>
<dbReference type="InterPro" id="IPR032816">
    <property type="entry name" value="VTT_dom"/>
</dbReference>
<dbReference type="Pfam" id="PF09335">
    <property type="entry name" value="VTT_dom"/>
    <property type="match status" value="1"/>
</dbReference>
<evidence type="ECO:0000313" key="8">
    <source>
        <dbReference type="EMBL" id="QEG37247.1"/>
    </source>
</evidence>
<comment type="similarity">
    <text evidence="6">Belongs to the TVP38/TMEM64 family.</text>
</comment>
<evidence type="ECO:0000256" key="1">
    <source>
        <dbReference type="ARBA" id="ARBA00004651"/>
    </source>
</evidence>
<keyword evidence="2 6" id="KW-1003">Cell membrane</keyword>
<dbReference type="KEGG" id="bgok:Pr1d_45880"/>
<dbReference type="Proteomes" id="UP000323917">
    <property type="component" value="Chromosome"/>
</dbReference>
<reference evidence="8 9" key="1">
    <citation type="submission" date="2019-08" db="EMBL/GenBank/DDBJ databases">
        <title>Deep-cultivation of Planctomycetes and their phenomic and genomic characterization uncovers novel biology.</title>
        <authorList>
            <person name="Wiegand S."/>
            <person name="Jogler M."/>
            <person name="Boedeker C."/>
            <person name="Pinto D."/>
            <person name="Vollmers J."/>
            <person name="Rivas-Marin E."/>
            <person name="Kohn T."/>
            <person name="Peeters S.H."/>
            <person name="Heuer A."/>
            <person name="Rast P."/>
            <person name="Oberbeckmann S."/>
            <person name="Bunk B."/>
            <person name="Jeske O."/>
            <person name="Meyerdierks A."/>
            <person name="Storesund J.E."/>
            <person name="Kallscheuer N."/>
            <person name="Luecker S."/>
            <person name="Lage O.M."/>
            <person name="Pohl T."/>
            <person name="Merkel B.J."/>
            <person name="Hornburger P."/>
            <person name="Mueller R.-W."/>
            <person name="Bruemmer F."/>
            <person name="Labrenz M."/>
            <person name="Spormann A.M."/>
            <person name="Op den Camp H."/>
            <person name="Overmann J."/>
            <person name="Amann R."/>
            <person name="Jetten M.S.M."/>
            <person name="Mascher T."/>
            <person name="Medema M.H."/>
            <person name="Devos D.P."/>
            <person name="Kaster A.-K."/>
            <person name="Ovreas L."/>
            <person name="Rohde M."/>
            <person name="Galperin M.Y."/>
            <person name="Jogler C."/>
        </authorList>
    </citation>
    <scope>NUCLEOTIDE SEQUENCE [LARGE SCALE GENOMIC DNA]</scope>
    <source>
        <strain evidence="8 9">Pr1d</strain>
    </source>
</reference>
<keyword evidence="4 6" id="KW-1133">Transmembrane helix</keyword>
<feature type="transmembrane region" description="Helical" evidence="6">
    <location>
        <begin position="168"/>
        <end position="188"/>
    </location>
</feature>
<dbReference type="PANTHER" id="PTHR12677:SF59">
    <property type="entry name" value="GOLGI APPARATUS MEMBRANE PROTEIN TVP38-RELATED"/>
    <property type="match status" value="1"/>
</dbReference>
<dbReference type="AlphaFoldDB" id="A0A5B9QDU4"/>
<evidence type="ECO:0000256" key="6">
    <source>
        <dbReference type="RuleBase" id="RU366058"/>
    </source>
</evidence>
<dbReference type="EMBL" id="CP042913">
    <property type="protein sequence ID" value="QEG37247.1"/>
    <property type="molecule type" value="Genomic_DNA"/>
</dbReference>
<evidence type="ECO:0000313" key="9">
    <source>
        <dbReference type="Proteomes" id="UP000323917"/>
    </source>
</evidence>
<keyword evidence="5 6" id="KW-0472">Membrane</keyword>
<evidence type="ECO:0000256" key="4">
    <source>
        <dbReference type="ARBA" id="ARBA00022989"/>
    </source>
</evidence>
<feature type="transmembrane region" description="Helical" evidence="6">
    <location>
        <begin position="13"/>
        <end position="34"/>
    </location>
</feature>
<gene>
    <name evidence="8" type="primary">ydjZ</name>
    <name evidence="8" type="ORF">Pr1d_45880</name>
</gene>
<feature type="transmembrane region" description="Helical" evidence="6">
    <location>
        <begin position="215"/>
        <end position="233"/>
    </location>
</feature>
<dbReference type="PANTHER" id="PTHR12677">
    <property type="entry name" value="GOLGI APPARATUS MEMBRANE PROTEIN TVP38-RELATED"/>
    <property type="match status" value="1"/>
</dbReference>
<evidence type="ECO:0000256" key="3">
    <source>
        <dbReference type="ARBA" id="ARBA00022692"/>
    </source>
</evidence>
<feature type="transmembrane region" description="Helical" evidence="6">
    <location>
        <begin position="93"/>
        <end position="115"/>
    </location>
</feature>
<organism evidence="8 9">
    <name type="scientific">Bythopirellula goksoeyrii</name>
    <dbReference type="NCBI Taxonomy" id="1400387"/>
    <lineage>
        <taxon>Bacteria</taxon>
        <taxon>Pseudomonadati</taxon>
        <taxon>Planctomycetota</taxon>
        <taxon>Planctomycetia</taxon>
        <taxon>Pirellulales</taxon>
        <taxon>Lacipirellulaceae</taxon>
        <taxon>Bythopirellula</taxon>
    </lineage>
</organism>
<dbReference type="InterPro" id="IPR015414">
    <property type="entry name" value="TMEM64"/>
</dbReference>
<dbReference type="RefSeq" id="WP_148075506.1">
    <property type="nucleotide sequence ID" value="NZ_CP042913.1"/>
</dbReference>
<dbReference type="GO" id="GO:0005886">
    <property type="term" value="C:plasma membrane"/>
    <property type="evidence" value="ECO:0007669"/>
    <property type="project" value="UniProtKB-SubCell"/>
</dbReference>